<dbReference type="InterPro" id="IPR036737">
    <property type="entry name" value="OmpA-like_sf"/>
</dbReference>
<keyword evidence="3" id="KW-0998">Cell outer membrane</keyword>
<evidence type="ECO:0000256" key="4">
    <source>
        <dbReference type="PROSITE-ProRule" id="PRU00473"/>
    </source>
</evidence>
<evidence type="ECO:0000256" key="2">
    <source>
        <dbReference type="ARBA" id="ARBA00023136"/>
    </source>
</evidence>
<keyword evidence="5" id="KW-0732">Signal</keyword>
<dbReference type="InterPro" id="IPR050330">
    <property type="entry name" value="Bact_OuterMem_StrucFunc"/>
</dbReference>
<dbReference type="OrthoDB" id="9792021at2"/>
<feature type="domain" description="OmpA-like" evidence="6">
    <location>
        <begin position="195"/>
        <end position="313"/>
    </location>
</feature>
<proteinExistence type="predicted"/>
<feature type="signal peptide" evidence="5">
    <location>
        <begin position="1"/>
        <end position="20"/>
    </location>
</feature>
<organism evidence="7 8">
    <name type="scientific">Thalassovita litoralis</name>
    <dbReference type="NCBI Taxonomy" id="1010611"/>
    <lineage>
        <taxon>Bacteria</taxon>
        <taxon>Pseudomonadati</taxon>
        <taxon>Pseudomonadota</taxon>
        <taxon>Alphaproteobacteria</taxon>
        <taxon>Rhodobacterales</taxon>
        <taxon>Roseobacteraceae</taxon>
        <taxon>Thalassovita</taxon>
    </lineage>
</organism>
<dbReference type="EMBL" id="FXTO01000012">
    <property type="protein sequence ID" value="SMO74987.1"/>
    <property type="molecule type" value="Genomic_DNA"/>
</dbReference>
<gene>
    <name evidence="7" type="ORF">SAMN06265173_11284</name>
</gene>
<keyword evidence="2 4" id="KW-0472">Membrane</keyword>
<dbReference type="PANTHER" id="PTHR30329">
    <property type="entry name" value="STATOR ELEMENT OF FLAGELLAR MOTOR COMPLEX"/>
    <property type="match status" value="1"/>
</dbReference>
<evidence type="ECO:0000256" key="1">
    <source>
        <dbReference type="ARBA" id="ARBA00004442"/>
    </source>
</evidence>
<comment type="subcellular location">
    <subcellularLocation>
        <location evidence="1">Cell outer membrane</location>
    </subcellularLocation>
</comment>
<dbReference type="GO" id="GO:0009279">
    <property type="term" value="C:cell outer membrane"/>
    <property type="evidence" value="ECO:0007669"/>
    <property type="project" value="UniProtKB-SubCell"/>
</dbReference>
<keyword evidence="8" id="KW-1185">Reference proteome</keyword>
<dbReference type="Gene3D" id="3.30.1330.60">
    <property type="entry name" value="OmpA-like domain"/>
    <property type="match status" value="1"/>
</dbReference>
<protein>
    <submittedName>
        <fullName evidence="7">OmpA-OmpF porin, OOP family</fullName>
    </submittedName>
</protein>
<dbReference type="SUPFAM" id="SSF103088">
    <property type="entry name" value="OmpA-like"/>
    <property type="match status" value="1"/>
</dbReference>
<dbReference type="Proteomes" id="UP000316030">
    <property type="component" value="Unassembled WGS sequence"/>
</dbReference>
<dbReference type="PROSITE" id="PS51123">
    <property type="entry name" value="OMPA_2"/>
    <property type="match status" value="1"/>
</dbReference>
<evidence type="ECO:0000313" key="8">
    <source>
        <dbReference type="Proteomes" id="UP000316030"/>
    </source>
</evidence>
<accession>A0A521DTF9</accession>
<sequence length="313" mass="33209">MMRLAALCFCTLFLTGGVQALALELPPASRPLADQSSAVDSYALPLGPFANGIIPSQQLEGAVTRQSWQVISQGLTSLQLFAPLRSQLEQEGYQILYECGGSECGGFDFRFTTEVLPAPNMHVDLTDFRFLSATKGDGDHLSLLVSRTDSAGFVQLIRVTGPDADPATLTTTGQSLPDTIPTTTSATPVPLAQALSTQGHAALSDLTFETGSSALGAGPFASLQDLATFLRADPNRRIALVGHTDAVGSLDNNMALSKRRAAAVLERLVTAYDIPRTQMEAEGMGYLSPVAPNQTDAGREANRRVEVVLLNTQ</sequence>
<dbReference type="AlphaFoldDB" id="A0A521DTF9"/>
<dbReference type="Pfam" id="PF00691">
    <property type="entry name" value="OmpA"/>
    <property type="match status" value="1"/>
</dbReference>
<dbReference type="PRINTS" id="PR01021">
    <property type="entry name" value="OMPADOMAIN"/>
</dbReference>
<dbReference type="CDD" id="cd07185">
    <property type="entry name" value="OmpA_C-like"/>
    <property type="match status" value="1"/>
</dbReference>
<dbReference type="RefSeq" id="WP_142493483.1">
    <property type="nucleotide sequence ID" value="NZ_FXTO01000012.1"/>
</dbReference>
<evidence type="ECO:0000256" key="5">
    <source>
        <dbReference type="SAM" id="SignalP"/>
    </source>
</evidence>
<evidence type="ECO:0000259" key="6">
    <source>
        <dbReference type="PROSITE" id="PS51123"/>
    </source>
</evidence>
<reference evidence="7 8" key="1">
    <citation type="submission" date="2017-05" db="EMBL/GenBank/DDBJ databases">
        <authorList>
            <person name="Varghese N."/>
            <person name="Submissions S."/>
        </authorList>
    </citation>
    <scope>NUCLEOTIDE SEQUENCE [LARGE SCALE GENOMIC DNA]</scope>
    <source>
        <strain evidence="7 8">DSM 29506</strain>
    </source>
</reference>
<dbReference type="InterPro" id="IPR006664">
    <property type="entry name" value="OMP_bac"/>
</dbReference>
<evidence type="ECO:0000313" key="7">
    <source>
        <dbReference type="EMBL" id="SMO74987.1"/>
    </source>
</evidence>
<name>A0A521DTF9_9RHOB</name>
<evidence type="ECO:0000256" key="3">
    <source>
        <dbReference type="ARBA" id="ARBA00023237"/>
    </source>
</evidence>
<dbReference type="InterPro" id="IPR006665">
    <property type="entry name" value="OmpA-like"/>
</dbReference>
<feature type="chain" id="PRO_5021777036" evidence="5">
    <location>
        <begin position="21"/>
        <end position="313"/>
    </location>
</feature>
<dbReference type="PANTHER" id="PTHR30329:SF21">
    <property type="entry name" value="LIPOPROTEIN YIAD-RELATED"/>
    <property type="match status" value="1"/>
</dbReference>